<dbReference type="PANTHER" id="PTHR11352:SF0">
    <property type="entry name" value="PROLIFERATING CELL NUCLEAR ANTIGEN"/>
    <property type="match status" value="1"/>
</dbReference>
<feature type="domain" description="Proliferating cell nuclear antigen PCNA N-terminal" evidence="3">
    <location>
        <begin position="7"/>
        <end position="128"/>
    </location>
</feature>
<name>A0A6C0J3U9_9ZZZZ</name>
<dbReference type="GO" id="GO:0003677">
    <property type="term" value="F:DNA binding"/>
    <property type="evidence" value="ECO:0007669"/>
    <property type="project" value="UniProtKB-KW"/>
</dbReference>
<accession>A0A6C0J3U9</accession>
<organism evidence="5">
    <name type="scientific">viral metagenome</name>
    <dbReference type="NCBI Taxonomy" id="1070528"/>
    <lineage>
        <taxon>unclassified sequences</taxon>
        <taxon>metagenomes</taxon>
        <taxon>organismal metagenomes</taxon>
    </lineage>
</organism>
<dbReference type="InterPro" id="IPR000730">
    <property type="entry name" value="Pr_cel_nuc_antig"/>
</dbReference>
<sequence>MTISFKCKTSEAYQMKVLAELMTNNIKNGCFNVNEEGLSLRMFDQPRKTLVDLDLFSDNFSRYKFKNETKLCLGLNLNHFHKMLKSIKKKDSLELFIESESPNELGIKTIPKENTRITTSGIKIQKIQNVELELPVGYGKPVVIPSPDFQKMCKELSSIGSANIKIMASETFIDFVADADDILKRKVRLGENGDSDSESDEEDGKKHYEATFTTDQFSRISKIAGLSGTMQIFPGSDTLPLLFRSSVGSLGKISIYIKSKELIDKELDDHSDDSDDSDDSDE</sequence>
<evidence type="ECO:0008006" key="6">
    <source>
        <dbReference type="Google" id="ProtNLM"/>
    </source>
</evidence>
<protein>
    <recommendedName>
        <fullName evidence="6">Proliferating cell nuclear antigen PCNA N-terminal domain-containing protein</fullName>
    </recommendedName>
</protein>
<evidence type="ECO:0000259" key="3">
    <source>
        <dbReference type="Pfam" id="PF00705"/>
    </source>
</evidence>
<evidence type="ECO:0000313" key="5">
    <source>
        <dbReference type="EMBL" id="QHT98637.1"/>
    </source>
</evidence>
<dbReference type="PANTHER" id="PTHR11352">
    <property type="entry name" value="PROLIFERATING CELL NUCLEAR ANTIGEN"/>
    <property type="match status" value="1"/>
</dbReference>
<feature type="domain" description="Proliferating cell nuclear antigen PCNA C-terminal" evidence="4">
    <location>
        <begin position="141"/>
        <end position="258"/>
    </location>
</feature>
<keyword evidence="2" id="KW-0238">DNA-binding</keyword>
<dbReference type="Pfam" id="PF00705">
    <property type="entry name" value="PCNA_N"/>
    <property type="match status" value="1"/>
</dbReference>
<dbReference type="EMBL" id="MN740294">
    <property type="protein sequence ID" value="QHT98637.1"/>
    <property type="molecule type" value="Genomic_DNA"/>
</dbReference>
<dbReference type="InterPro" id="IPR046938">
    <property type="entry name" value="DNA_clamp_sf"/>
</dbReference>
<evidence type="ECO:0000256" key="1">
    <source>
        <dbReference type="ARBA" id="ARBA00010462"/>
    </source>
</evidence>
<dbReference type="GO" id="GO:0006275">
    <property type="term" value="P:regulation of DNA replication"/>
    <property type="evidence" value="ECO:0007669"/>
    <property type="project" value="InterPro"/>
</dbReference>
<dbReference type="AlphaFoldDB" id="A0A6C0J3U9"/>
<evidence type="ECO:0000256" key="2">
    <source>
        <dbReference type="ARBA" id="ARBA00023125"/>
    </source>
</evidence>
<dbReference type="Gene3D" id="3.70.10.10">
    <property type="match status" value="1"/>
</dbReference>
<dbReference type="GO" id="GO:0030337">
    <property type="term" value="F:DNA polymerase processivity factor activity"/>
    <property type="evidence" value="ECO:0007669"/>
    <property type="project" value="InterPro"/>
</dbReference>
<proteinExistence type="inferred from homology"/>
<dbReference type="InterPro" id="IPR022649">
    <property type="entry name" value="Pr_cel_nuc_antig_C"/>
</dbReference>
<dbReference type="SUPFAM" id="SSF55979">
    <property type="entry name" value="DNA clamp"/>
    <property type="match status" value="2"/>
</dbReference>
<reference evidence="5" key="1">
    <citation type="journal article" date="2020" name="Nature">
        <title>Giant virus diversity and host interactions through global metagenomics.</title>
        <authorList>
            <person name="Schulz F."/>
            <person name="Roux S."/>
            <person name="Paez-Espino D."/>
            <person name="Jungbluth S."/>
            <person name="Walsh D.A."/>
            <person name="Denef V.J."/>
            <person name="McMahon K.D."/>
            <person name="Konstantinidis K.T."/>
            <person name="Eloe-Fadrosh E.A."/>
            <person name="Kyrpides N.C."/>
            <person name="Woyke T."/>
        </authorList>
    </citation>
    <scope>NUCLEOTIDE SEQUENCE</scope>
    <source>
        <strain evidence="5">GVMAG-M-3300025676-16</strain>
    </source>
</reference>
<comment type="similarity">
    <text evidence="1">Belongs to the PCNA family.</text>
</comment>
<dbReference type="GO" id="GO:0006272">
    <property type="term" value="P:leading strand elongation"/>
    <property type="evidence" value="ECO:0007669"/>
    <property type="project" value="TreeGrafter"/>
</dbReference>
<dbReference type="Pfam" id="PF02747">
    <property type="entry name" value="PCNA_C"/>
    <property type="match status" value="1"/>
</dbReference>
<dbReference type="InterPro" id="IPR022648">
    <property type="entry name" value="Pr_cel_nuc_antig_N"/>
</dbReference>
<evidence type="ECO:0000259" key="4">
    <source>
        <dbReference type="Pfam" id="PF02747"/>
    </source>
</evidence>